<evidence type="ECO:0000256" key="9">
    <source>
        <dbReference type="SAM" id="Phobius"/>
    </source>
</evidence>
<comment type="subcellular location">
    <subcellularLocation>
        <location evidence="7">Membrane</location>
        <topology evidence="7">Multi-pass membrane protein</topology>
    </subcellularLocation>
</comment>
<keyword evidence="5 7" id="KW-0406">Ion transport</keyword>
<dbReference type="SUPFAM" id="SSF81296">
    <property type="entry name" value="E set domains"/>
    <property type="match status" value="1"/>
</dbReference>
<feature type="region of interest" description="Disordered" evidence="8">
    <location>
        <begin position="325"/>
        <end position="371"/>
    </location>
</feature>
<dbReference type="AlphaFoldDB" id="A0ABD3N1Z1"/>
<evidence type="ECO:0000256" key="7">
    <source>
        <dbReference type="RuleBase" id="RU003822"/>
    </source>
</evidence>
<evidence type="ECO:0000256" key="3">
    <source>
        <dbReference type="ARBA" id="ARBA00022882"/>
    </source>
</evidence>
<keyword evidence="6 7" id="KW-0407">Ion channel</keyword>
<dbReference type="GO" id="GO:0034220">
    <property type="term" value="P:monoatomic ion transmembrane transport"/>
    <property type="evidence" value="ECO:0007669"/>
    <property type="project" value="UniProtKB-KW"/>
</dbReference>
<evidence type="ECO:0008006" key="12">
    <source>
        <dbReference type="Google" id="ProtNLM"/>
    </source>
</evidence>
<keyword evidence="2 7" id="KW-0633">Potassium transport</keyword>
<evidence type="ECO:0000256" key="4">
    <source>
        <dbReference type="ARBA" id="ARBA00022958"/>
    </source>
</evidence>
<organism evidence="10 11">
    <name type="scientific">Cyclotella atomus</name>
    <dbReference type="NCBI Taxonomy" id="382360"/>
    <lineage>
        <taxon>Eukaryota</taxon>
        <taxon>Sar</taxon>
        <taxon>Stramenopiles</taxon>
        <taxon>Ochrophyta</taxon>
        <taxon>Bacillariophyta</taxon>
        <taxon>Coscinodiscophyceae</taxon>
        <taxon>Thalassiosirophycidae</taxon>
        <taxon>Stephanodiscales</taxon>
        <taxon>Stephanodiscaceae</taxon>
        <taxon>Cyclotella</taxon>
    </lineage>
</organism>
<reference evidence="10 11" key="1">
    <citation type="submission" date="2024-10" db="EMBL/GenBank/DDBJ databases">
        <title>Updated reference genomes for cyclostephanoid diatoms.</title>
        <authorList>
            <person name="Roberts W.R."/>
            <person name="Alverson A.J."/>
        </authorList>
    </citation>
    <scope>NUCLEOTIDE SEQUENCE [LARGE SCALE GENOMIC DNA]</scope>
    <source>
        <strain evidence="10 11">AJA010-31</strain>
    </source>
</reference>
<feature type="transmembrane region" description="Helical" evidence="9">
    <location>
        <begin position="160"/>
        <end position="183"/>
    </location>
</feature>
<evidence type="ECO:0000256" key="2">
    <source>
        <dbReference type="ARBA" id="ARBA00022538"/>
    </source>
</evidence>
<keyword evidence="7 9" id="KW-0812">Transmembrane</keyword>
<evidence type="ECO:0000256" key="5">
    <source>
        <dbReference type="ARBA" id="ARBA00023065"/>
    </source>
</evidence>
<keyword evidence="4 7" id="KW-0630">Potassium</keyword>
<evidence type="ECO:0000313" key="10">
    <source>
        <dbReference type="EMBL" id="KAL3769313.1"/>
    </source>
</evidence>
<dbReference type="InterPro" id="IPR014756">
    <property type="entry name" value="Ig_E-set"/>
</dbReference>
<accession>A0ABD3N1Z1</accession>
<dbReference type="EMBL" id="JALLPJ020001333">
    <property type="protein sequence ID" value="KAL3769313.1"/>
    <property type="molecule type" value="Genomic_DNA"/>
</dbReference>
<dbReference type="PANTHER" id="PTHR11767">
    <property type="entry name" value="INWARD RECTIFIER POTASSIUM CHANNEL"/>
    <property type="match status" value="1"/>
</dbReference>
<dbReference type="GO" id="GO:0006813">
    <property type="term" value="P:potassium ion transport"/>
    <property type="evidence" value="ECO:0007669"/>
    <property type="project" value="UniProtKB-KW"/>
</dbReference>
<keyword evidence="9" id="KW-1133">Transmembrane helix</keyword>
<comment type="caution">
    <text evidence="10">The sequence shown here is derived from an EMBL/GenBank/DDBJ whole genome shotgun (WGS) entry which is preliminary data.</text>
</comment>
<proteinExistence type="inferred from homology"/>
<dbReference type="GO" id="GO:0034702">
    <property type="term" value="C:monoatomic ion channel complex"/>
    <property type="evidence" value="ECO:0007669"/>
    <property type="project" value="UniProtKB-KW"/>
</dbReference>
<dbReference type="SUPFAM" id="SSF81324">
    <property type="entry name" value="Voltage-gated potassium channels"/>
    <property type="match status" value="1"/>
</dbReference>
<dbReference type="InterPro" id="IPR016449">
    <property type="entry name" value="K_chnl_inward-rec_Kir"/>
</dbReference>
<dbReference type="InterPro" id="IPR013518">
    <property type="entry name" value="K_chnl_inward-rec_Kir_cyto"/>
</dbReference>
<keyword evidence="1 7" id="KW-0813">Transport</keyword>
<dbReference type="Proteomes" id="UP001530400">
    <property type="component" value="Unassembled WGS sequence"/>
</dbReference>
<evidence type="ECO:0000256" key="8">
    <source>
        <dbReference type="SAM" id="MobiDB-lite"/>
    </source>
</evidence>
<gene>
    <name evidence="10" type="ORF">ACHAWO_007512</name>
</gene>
<name>A0ABD3N1Z1_9STRA</name>
<keyword evidence="11" id="KW-1185">Reference proteome</keyword>
<dbReference type="PANTHER" id="PTHR11767:SF102">
    <property type="entry name" value="INWARDLY RECTIFYING POTASSIUM CHANNEL 1, ISOFORM F"/>
    <property type="match status" value="1"/>
</dbReference>
<evidence type="ECO:0000256" key="1">
    <source>
        <dbReference type="ARBA" id="ARBA00022448"/>
    </source>
</evidence>
<dbReference type="Gene3D" id="2.60.40.1400">
    <property type="entry name" value="G protein-activated inward rectifier potassium channel 1"/>
    <property type="match status" value="1"/>
</dbReference>
<evidence type="ECO:0000256" key="6">
    <source>
        <dbReference type="ARBA" id="ARBA00023303"/>
    </source>
</evidence>
<protein>
    <recommendedName>
        <fullName evidence="12">Inward rectifier potassium channel C-terminal domain-containing protein</fullName>
    </recommendedName>
</protein>
<keyword evidence="3 7" id="KW-0851">Voltage-gated channel</keyword>
<evidence type="ECO:0000313" key="11">
    <source>
        <dbReference type="Proteomes" id="UP001530400"/>
    </source>
</evidence>
<sequence>MGRRRRRRPREEEATNGHQGAVYLEEEGKVVNVRKIGAGDEGVLYTMQISSKRPRRKSKTPKKSFFSWLSCNKGKSKDVVGRPETNTLLGEPSTGLGAQNAQFTIKKKKRYNNPILNWLDSQNLNICNFTNTHDVDAHLYRPSNYLYVYIDWTFTASFTAVFFTFLIYYFIITLTFGILLMAAGNNQPECITSGGDHFGSNPYTRFNDAYELSWTTFTTVGYGNSYTSTAGDLVAEDGTTKAHECSLVVLMCNAEAFIGLLYAGMCGAILFGKVNRVQSHAKLIFANAVCLQYEEIVDEDLDESGADASDRSGRLFHKKWSSDDLGRLTNGSQQDGMTVSVRTPQSPVPPPFWSPENAESDEESPSLETPLSKTEQFVDQFNGCPVLKFQVVNEMCNREGSEIVDAIMKVIGIKLKEGEDGQITHSQYVRVNLVEFEHPFFSRVWHGVHILDANSPLLTDKAKRRIKENDGSWPSEWFEPQIIREQLQFNDLVVTVAGISNVSALIVHGYKRYKIGDVLIGFNFAPLVFRDHDTGQFEVDLSLCHDVREQKGGGGEVLNDNQRLKRAQSTIRITKSRDSDFMLDSQQDSQLRESQISAHSSKVGMDLGNSV</sequence>
<comment type="similarity">
    <text evidence="7">Belongs to the inward rectifier-type potassium channel (TC 1.A.2.1) family.</text>
</comment>
<keyword evidence="9" id="KW-0472">Membrane</keyword>
<dbReference type="Gene3D" id="1.10.287.70">
    <property type="match status" value="1"/>
</dbReference>
<feature type="compositionally biased region" description="Polar residues" evidence="8">
    <location>
        <begin position="329"/>
        <end position="343"/>
    </location>
</feature>